<feature type="domain" description="PH" evidence="3">
    <location>
        <begin position="156"/>
        <end position="246"/>
    </location>
</feature>
<dbReference type="Gene3D" id="2.30.29.30">
    <property type="entry name" value="Pleckstrin-homology domain (PH domain)/Phosphotyrosine-binding domain (PTB)"/>
    <property type="match status" value="6"/>
</dbReference>
<feature type="compositionally biased region" description="Low complexity" evidence="2">
    <location>
        <begin position="735"/>
        <end position="747"/>
    </location>
</feature>
<feature type="compositionally biased region" description="Polar residues" evidence="2">
    <location>
        <begin position="395"/>
        <end position="410"/>
    </location>
</feature>
<dbReference type="Pfam" id="PF00169">
    <property type="entry name" value="PH"/>
    <property type="match status" value="6"/>
</dbReference>
<feature type="region of interest" description="Disordered" evidence="2">
    <location>
        <begin position="394"/>
        <end position="480"/>
    </location>
</feature>
<dbReference type="EMBL" id="JBIMZQ010000004">
    <property type="protein sequence ID" value="KAL3672280.1"/>
    <property type="molecule type" value="Genomic_DNA"/>
</dbReference>
<feature type="domain" description="PH" evidence="3">
    <location>
        <begin position="479"/>
        <end position="569"/>
    </location>
</feature>
<keyword evidence="5" id="KW-1185">Reference proteome</keyword>
<feature type="compositionally biased region" description="Polar residues" evidence="2">
    <location>
        <begin position="748"/>
        <end position="757"/>
    </location>
</feature>
<sequence length="929" mass="101397">MFNPTATSSGSLEARQRVAQLQLQAATKHVIAVGRVVRSSYCDHSGWGYKQGSIIKSWKRRYFVLKGGELIYFAERSPSGKGIDEKGRLRISGVEFTPEFTNALLVRGELKNQTLKMQVDSNQESDEWFRKISEALQAAREEAGAGDNQREAGAGNVAMKGWLLKEGQNFKTWKRRYMTLTGRTIQYKAQPNEKPLGATRVNAVNINPSKPFALDIYSDNNRILRIAADSFADIEAWDHAFAKATGKRPCFGDPYAGQDAPFLGETFEESVLCEGWLYKRGQRSTEWQRRYFKLKGFKLQYQDGPGESVPKGAGTVVGLKLGETGSNCVYVQLSSGRVLCVSADSQASVDKWVNAICSLLDKDPNTLEKEVSAATASVSKGASNSNLLARALSRAGSNASAPPTVATRNARSSISRTSGKRSSLSGAGGYLEGYDDTPETDDNNNSGALLRDSSGSLRSSFGTGSNSASTTPRASTTGLNRKCGWLRKEGARVRSLKRRYFMADGNKLYYFEQIGEVPRGNGIVKSAVPNDTYPNCLDFILTTGRTLRVVAESPDEIRSWLDHFDECIPGADSTEERRSVLERLSLGATPEDLGAVVIDSGTGWLLKKGKNFKNWKRRFFKLEGKQLSYASAANAPPLGRGVVGKVAIGNARPFCLDVSFQNGRIMQVVASNESEMLAWNRLLQSAVLSAPIESDLEQDTQFDFDDAEEDAQLDTMRTVVTAATAFKRGLSKASSTVSTTSSDGSCSQMVNPLSQSSEDMVKKTNERAEAAAKAVAAAVAGAGRRSLRLGIAETEEPVVCSGWLRKEGGTVKNWKRRYFTLHGPTLCYFKSDNGALLRSFTVCHVVTLRTRRLCLEITTEVGRKLLVASETQADLDRWLDHLHRAIAAEKRKKHGGDAPQWTKQAPVAAAPVAMPVEASGSGRAAYKVL</sequence>
<evidence type="ECO:0000313" key="5">
    <source>
        <dbReference type="Proteomes" id="UP001632037"/>
    </source>
</evidence>
<dbReference type="InterPro" id="IPR045188">
    <property type="entry name" value="Boi1/Boi2-like"/>
</dbReference>
<proteinExistence type="predicted"/>
<keyword evidence="1" id="KW-0597">Phosphoprotein</keyword>
<dbReference type="PANTHER" id="PTHR22902:SF27">
    <property type="entry name" value="PLECKSTRIN HOMOLOGY DOMAIN-CONTAINING FAMILY A MEMBER 3"/>
    <property type="match status" value="1"/>
</dbReference>
<dbReference type="PROSITE" id="PS50003">
    <property type="entry name" value="PH_DOMAIN"/>
    <property type="match status" value="6"/>
</dbReference>
<accession>A0ABD3G2N0</accession>
<dbReference type="FunFam" id="2.30.29.30:FF:000472">
    <property type="entry name" value="Pleckstrin y domain-containing family H member 2"/>
    <property type="match status" value="1"/>
</dbReference>
<evidence type="ECO:0000259" key="3">
    <source>
        <dbReference type="PROSITE" id="PS50003"/>
    </source>
</evidence>
<reference evidence="4 5" key="1">
    <citation type="submission" date="2024-09" db="EMBL/GenBank/DDBJ databases">
        <title>Genome sequencing and assembly of Phytophthora oleae, isolate VK10A, causative agent of rot of olive drupes.</title>
        <authorList>
            <person name="Conti Taguali S."/>
            <person name="Riolo M."/>
            <person name="La Spada F."/>
            <person name="Cacciola S.O."/>
            <person name="Dionisio G."/>
        </authorList>
    </citation>
    <scope>NUCLEOTIDE SEQUENCE [LARGE SCALE GENOMIC DNA]</scope>
    <source>
        <strain evidence="4 5">VK10A</strain>
    </source>
</reference>
<comment type="caution">
    <text evidence="4">The sequence shown here is derived from an EMBL/GenBank/DDBJ whole genome shotgun (WGS) entry which is preliminary data.</text>
</comment>
<feature type="compositionally biased region" description="Low complexity" evidence="2">
    <location>
        <begin position="446"/>
        <end position="465"/>
    </location>
</feature>
<dbReference type="FunFam" id="2.30.29.30:FF:000460">
    <property type="entry name" value="Pleckstrin y domain-containing family H member 2"/>
    <property type="match status" value="1"/>
</dbReference>
<feature type="domain" description="PH" evidence="3">
    <location>
        <begin position="41"/>
        <end position="137"/>
    </location>
</feature>
<protein>
    <recommendedName>
        <fullName evidence="3">PH domain-containing protein</fullName>
    </recommendedName>
</protein>
<feature type="compositionally biased region" description="Polar residues" evidence="2">
    <location>
        <begin position="466"/>
        <end position="479"/>
    </location>
</feature>
<dbReference type="InterPro" id="IPR001849">
    <property type="entry name" value="PH_domain"/>
</dbReference>
<evidence type="ECO:0000256" key="2">
    <source>
        <dbReference type="SAM" id="MobiDB-lite"/>
    </source>
</evidence>
<feature type="domain" description="PH" evidence="3">
    <location>
        <begin position="797"/>
        <end position="887"/>
    </location>
</feature>
<dbReference type="Proteomes" id="UP001632037">
    <property type="component" value="Unassembled WGS sequence"/>
</dbReference>
<gene>
    <name evidence="4" type="ORF">V7S43_002939</name>
</gene>
<feature type="compositionally biased region" description="Acidic residues" evidence="2">
    <location>
        <begin position="433"/>
        <end position="442"/>
    </location>
</feature>
<dbReference type="SUPFAM" id="SSF50729">
    <property type="entry name" value="PH domain-like"/>
    <property type="match status" value="6"/>
</dbReference>
<evidence type="ECO:0000256" key="1">
    <source>
        <dbReference type="ARBA" id="ARBA00022553"/>
    </source>
</evidence>
<dbReference type="AlphaFoldDB" id="A0ABD3G2N0"/>
<evidence type="ECO:0000313" key="4">
    <source>
        <dbReference type="EMBL" id="KAL3672280.1"/>
    </source>
</evidence>
<name>A0ABD3G2N0_9STRA</name>
<dbReference type="PANTHER" id="PTHR22902">
    <property type="entry name" value="SESQUIPEDALIAN"/>
    <property type="match status" value="1"/>
</dbReference>
<feature type="domain" description="PH" evidence="3">
    <location>
        <begin position="270"/>
        <end position="361"/>
    </location>
</feature>
<feature type="domain" description="PH" evidence="3">
    <location>
        <begin position="598"/>
        <end position="688"/>
    </location>
</feature>
<feature type="region of interest" description="Disordered" evidence="2">
    <location>
        <begin position="735"/>
        <end position="757"/>
    </location>
</feature>
<dbReference type="CDD" id="cd00821">
    <property type="entry name" value="PH"/>
    <property type="match status" value="1"/>
</dbReference>
<dbReference type="InterPro" id="IPR011993">
    <property type="entry name" value="PH-like_dom_sf"/>
</dbReference>
<dbReference type="SMART" id="SM00233">
    <property type="entry name" value="PH"/>
    <property type="match status" value="6"/>
</dbReference>
<organism evidence="4 5">
    <name type="scientific">Phytophthora oleae</name>
    <dbReference type="NCBI Taxonomy" id="2107226"/>
    <lineage>
        <taxon>Eukaryota</taxon>
        <taxon>Sar</taxon>
        <taxon>Stramenopiles</taxon>
        <taxon>Oomycota</taxon>
        <taxon>Peronosporomycetes</taxon>
        <taxon>Peronosporales</taxon>
        <taxon>Peronosporaceae</taxon>
        <taxon>Phytophthora</taxon>
    </lineage>
</organism>
<feature type="compositionally biased region" description="Low complexity" evidence="2">
    <location>
        <begin position="411"/>
        <end position="425"/>
    </location>
</feature>